<feature type="domain" description="Glycosyl transferase family 1" evidence="1">
    <location>
        <begin position="192"/>
        <end position="352"/>
    </location>
</feature>
<evidence type="ECO:0000259" key="1">
    <source>
        <dbReference type="Pfam" id="PF00534"/>
    </source>
</evidence>
<dbReference type="CDD" id="cd03808">
    <property type="entry name" value="GT4_CapM-like"/>
    <property type="match status" value="1"/>
</dbReference>
<dbReference type="Gene3D" id="3.40.50.2000">
    <property type="entry name" value="Glycogen Phosphorylase B"/>
    <property type="match status" value="2"/>
</dbReference>
<organism evidence="3 4">
    <name type="scientific">Mucilaginibacter gynuensis</name>
    <dbReference type="NCBI Taxonomy" id="1302236"/>
    <lineage>
        <taxon>Bacteria</taxon>
        <taxon>Pseudomonadati</taxon>
        <taxon>Bacteroidota</taxon>
        <taxon>Sphingobacteriia</taxon>
        <taxon>Sphingobacteriales</taxon>
        <taxon>Sphingobacteriaceae</taxon>
        <taxon>Mucilaginibacter</taxon>
    </lineage>
</organism>
<name>A0ABP8GXI7_9SPHI</name>
<dbReference type="SUPFAM" id="SSF53756">
    <property type="entry name" value="UDP-Glycosyltransferase/glycogen phosphorylase"/>
    <property type="match status" value="1"/>
</dbReference>
<evidence type="ECO:0000259" key="2">
    <source>
        <dbReference type="Pfam" id="PF13477"/>
    </source>
</evidence>
<dbReference type="InterPro" id="IPR028098">
    <property type="entry name" value="Glyco_trans_4-like_N"/>
</dbReference>
<dbReference type="RefSeq" id="WP_345212666.1">
    <property type="nucleotide sequence ID" value="NZ_BAABFT010000011.1"/>
</dbReference>
<keyword evidence="4" id="KW-1185">Reference proteome</keyword>
<protein>
    <submittedName>
        <fullName evidence="3">Glycosyltransferase family 4 protein</fullName>
    </submittedName>
</protein>
<reference evidence="4" key="1">
    <citation type="journal article" date="2019" name="Int. J. Syst. Evol. Microbiol.">
        <title>The Global Catalogue of Microorganisms (GCM) 10K type strain sequencing project: providing services to taxonomists for standard genome sequencing and annotation.</title>
        <authorList>
            <consortium name="The Broad Institute Genomics Platform"/>
            <consortium name="The Broad Institute Genome Sequencing Center for Infectious Disease"/>
            <person name="Wu L."/>
            <person name="Ma J."/>
        </authorList>
    </citation>
    <scope>NUCLEOTIDE SEQUENCE [LARGE SCALE GENOMIC DNA]</scope>
    <source>
        <strain evidence="4">JCM 17705</strain>
    </source>
</reference>
<dbReference type="EMBL" id="BAABFT010000011">
    <property type="protein sequence ID" value="GAA4331429.1"/>
    <property type="molecule type" value="Genomic_DNA"/>
</dbReference>
<dbReference type="Pfam" id="PF00534">
    <property type="entry name" value="Glycos_transf_1"/>
    <property type="match status" value="1"/>
</dbReference>
<dbReference type="InterPro" id="IPR001296">
    <property type="entry name" value="Glyco_trans_1"/>
</dbReference>
<dbReference type="PANTHER" id="PTHR12526:SF638">
    <property type="entry name" value="SPORE COAT PROTEIN SA"/>
    <property type="match status" value="1"/>
</dbReference>
<proteinExistence type="predicted"/>
<dbReference type="Proteomes" id="UP001500582">
    <property type="component" value="Unassembled WGS sequence"/>
</dbReference>
<dbReference type="PANTHER" id="PTHR12526">
    <property type="entry name" value="GLYCOSYLTRANSFERASE"/>
    <property type="match status" value="1"/>
</dbReference>
<accession>A0ABP8GXI7</accession>
<feature type="domain" description="Glycosyltransferase subfamily 4-like N-terminal" evidence="2">
    <location>
        <begin position="16"/>
        <end position="152"/>
    </location>
</feature>
<gene>
    <name evidence="3" type="ORF">GCM10023149_37240</name>
</gene>
<dbReference type="Pfam" id="PF13477">
    <property type="entry name" value="Glyco_trans_4_2"/>
    <property type="match status" value="1"/>
</dbReference>
<sequence>MSSRPRIAIVTNIAWNIYNFRRGLAIAIKNAGYDPILIAADDSYGAKLSQEGWDFVPVNHLERTGVNPIKDLMLFNEFIKIYKEYNISFALHYNAKPLVYASLAAAFLEIPFIPNITGLAGPFSGNRKLIAFLVTKLYRWALNKSEKVVFQNNEDLEFFVKNKIINLEKAILIEGSGVNMDNFKADLFEAPSDENTVFLMFARLSRAKGVEEYVNAARFIKNLYPKVTFKLAGPFDSDKLAIRKEEVEEWVNEGVIEYLGVSDFIQREISKAHAIVYPSYYREGVPKSLIESAAMSKPIITTDNVGCREVVRDGVNGYLIPVRDSASLAAAFTKFINLDKDQRDSFGEESRKIATSRFDEKIVIEAYMKLINRSMLITE</sequence>
<evidence type="ECO:0000313" key="3">
    <source>
        <dbReference type="EMBL" id="GAA4331429.1"/>
    </source>
</evidence>
<evidence type="ECO:0000313" key="4">
    <source>
        <dbReference type="Proteomes" id="UP001500582"/>
    </source>
</evidence>
<comment type="caution">
    <text evidence="3">The sequence shown here is derived from an EMBL/GenBank/DDBJ whole genome shotgun (WGS) entry which is preliminary data.</text>
</comment>